<comment type="caution">
    <text evidence="5">The sequence shown here is derived from an EMBL/GenBank/DDBJ whole genome shotgun (WGS) entry which is preliminary data.</text>
</comment>
<protein>
    <recommendedName>
        <fullName evidence="4">SKP1 component POZ domain-containing protein</fullName>
    </recommendedName>
</protein>
<comment type="pathway">
    <text evidence="1">Protein modification; protein ubiquitination.</text>
</comment>
<keyword evidence="6" id="KW-1185">Reference proteome</keyword>
<evidence type="ECO:0000256" key="3">
    <source>
        <dbReference type="ARBA" id="ARBA00022786"/>
    </source>
</evidence>
<evidence type="ECO:0000313" key="5">
    <source>
        <dbReference type="EMBL" id="KAI3959295.1"/>
    </source>
</evidence>
<dbReference type="InterPro" id="IPR016073">
    <property type="entry name" value="Skp1_comp_POZ"/>
</dbReference>
<sequence>MVDTKKIVTLKSSDGEVFDVEEVVALESETIKHMIEDDYADNGIPLPNVTSKIMSLVVQYCKKYVETPQGDDRAADDELKKWDADFINDVDQNLVLSCFGGKLSEHQGLVRPDLPNSC</sequence>
<dbReference type="InterPro" id="IPR016897">
    <property type="entry name" value="SKP1"/>
</dbReference>
<dbReference type="EMBL" id="JAJJMB010001069">
    <property type="protein sequence ID" value="KAI3959295.1"/>
    <property type="molecule type" value="Genomic_DNA"/>
</dbReference>
<evidence type="ECO:0000256" key="1">
    <source>
        <dbReference type="ARBA" id="ARBA00004906"/>
    </source>
</evidence>
<accession>A0AAD4XXV7</accession>
<dbReference type="Gene3D" id="3.30.710.10">
    <property type="entry name" value="Potassium Channel Kv1.1, Chain A"/>
    <property type="match status" value="1"/>
</dbReference>
<dbReference type="InterPro" id="IPR011333">
    <property type="entry name" value="SKP1/BTB/POZ_sf"/>
</dbReference>
<evidence type="ECO:0000259" key="4">
    <source>
        <dbReference type="Pfam" id="PF03931"/>
    </source>
</evidence>
<dbReference type="GO" id="GO:0009867">
    <property type="term" value="P:jasmonic acid mediated signaling pathway"/>
    <property type="evidence" value="ECO:0007669"/>
    <property type="project" value="UniProtKB-ARBA"/>
</dbReference>
<dbReference type="Pfam" id="PF03931">
    <property type="entry name" value="Skp1_POZ"/>
    <property type="match status" value="1"/>
</dbReference>
<dbReference type="PANTHER" id="PTHR11165">
    <property type="entry name" value="SKP1"/>
    <property type="match status" value="1"/>
</dbReference>
<dbReference type="SMART" id="SM00512">
    <property type="entry name" value="Skp1"/>
    <property type="match status" value="1"/>
</dbReference>
<comment type="similarity">
    <text evidence="2">Belongs to the SKP1 family.</text>
</comment>
<gene>
    <name evidence="5" type="ORF">MKW98_018885</name>
</gene>
<dbReference type="AlphaFoldDB" id="A0AAD4XXV7"/>
<dbReference type="InterPro" id="IPR001232">
    <property type="entry name" value="SKP1-like"/>
</dbReference>
<evidence type="ECO:0000313" key="6">
    <source>
        <dbReference type="Proteomes" id="UP001202328"/>
    </source>
</evidence>
<keyword evidence="3" id="KW-0833">Ubl conjugation pathway</keyword>
<evidence type="ECO:0000256" key="2">
    <source>
        <dbReference type="ARBA" id="ARBA00009993"/>
    </source>
</evidence>
<reference evidence="5" key="1">
    <citation type="submission" date="2022-04" db="EMBL/GenBank/DDBJ databases">
        <title>A functionally conserved STORR gene fusion in Papaver species that diverged 16.8 million years ago.</title>
        <authorList>
            <person name="Catania T."/>
        </authorList>
    </citation>
    <scope>NUCLEOTIDE SEQUENCE</scope>
    <source>
        <strain evidence="5">S-188037</strain>
    </source>
</reference>
<proteinExistence type="inferred from homology"/>
<dbReference type="Proteomes" id="UP001202328">
    <property type="component" value="Unassembled WGS sequence"/>
</dbReference>
<feature type="domain" description="SKP1 component POZ" evidence="4">
    <location>
        <begin position="7"/>
        <end position="65"/>
    </location>
</feature>
<name>A0AAD4XXV7_9MAGN</name>
<dbReference type="SUPFAM" id="SSF54695">
    <property type="entry name" value="POZ domain"/>
    <property type="match status" value="1"/>
</dbReference>
<organism evidence="5 6">
    <name type="scientific">Papaver atlanticum</name>
    <dbReference type="NCBI Taxonomy" id="357466"/>
    <lineage>
        <taxon>Eukaryota</taxon>
        <taxon>Viridiplantae</taxon>
        <taxon>Streptophyta</taxon>
        <taxon>Embryophyta</taxon>
        <taxon>Tracheophyta</taxon>
        <taxon>Spermatophyta</taxon>
        <taxon>Magnoliopsida</taxon>
        <taxon>Ranunculales</taxon>
        <taxon>Papaveraceae</taxon>
        <taxon>Papaveroideae</taxon>
        <taxon>Papaver</taxon>
    </lineage>
</organism>
<dbReference type="GO" id="GO:0006511">
    <property type="term" value="P:ubiquitin-dependent protein catabolic process"/>
    <property type="evidence" value="ECO:0007669"/>
    <property type="project" value="InterPro"/>
</dbReference>